<reference evidence="6 7" key="1">
    <citation type="submission" date="2020-09" db="EMBL/GenBank/DDBJ databases">
        <title>Pseudoxanthomonas sp. CAU 1598 isolated from sand of Yaerae Beach.</title>
        <authorList>
            <person name="Kim W."/>
        </authorList>
    </citation>
    <scope>NUCLEOTIDE SEQUENCE [LARGE SCALE GENOMIC DNA]</scope>
    <source>
        <strain evidence="6 7">CAU 1598</strain>
    </source>
</reference>
<evidence type="ECO:0000256" key="4">
    <source>
        <dbReference type="SAM" id="MobiDB-lite"/>
    </source>
</evidence>
<feature type="domain" description="Cytochrome c" evidence="5">
    <location>
        <begin position="68"/>
        <end position="148"/>
    </location>
</feature>
<sequence length="218" mass="23645">MKLLKTLAILLLLGLIGAATVIWSGVYNIGADDPHWSATYRVLEIARQRSIATRAAGIETPDLSDPALIRSGAGNYSAMCVTCHLSPGAEETELSVGLYPKPPRWDALAEVEPRQAYWALKHGIKASGMPAWGKSMDDRYLWGMVAFMQQFPGMTPAEYRKHVDASPGHDHGGGETDVGGGDPHAHHQASSAERSSFEPIEDPMAAPEGDDHRDDHQH</sequence>
<evidence type="ECO:0000256" key="1">
    <source>
        <dbReference type="ARBA" id="ARBA00022617"/>
    </source>
</evidence>
<feature type="compositionally biased region" description="Basic and acidic residues" evidence="4">
    <location>
        <begin position="160"/>
        <end position="174"/>
    </location>
</feature>
<dbReference type="GO" id="GO:0046872">
    <property type="term" value="F:metal ion binding"/>
    <property type="evidence" value="ECO:0007669"/>
    <property type="project" value="UniProtKB-KW"/>
</dbReference>
<evidence type="ECO:0000313" key="6">
    <source>
        <dbReference type="EMBL" id="MBD8524394.1"/>
    </source>
</evidence>
<dbReference type="SUPFAM" id="SSF46626">
    <property type="entry name" value="Cytochrome c"/>
    <property type="match status" value="1"/>
</dbReference>
<dbReference type="InterPro" id="IPR009056">
    <property type="entry name" value="Cyt_c-like_dom"/>
</dbReference>
<feature type="region of interest" description="Disordered" evidence="4">
    <location>
        <begin position="160"/>
        <end position="218"/>
    </location>
</feature>
<accession>A0AAW3ZGG9</accession>
<dbReference type="GO" id="GO:0009055">
    <property type="term" value="F:electron transfer activity"/>
    <property type="evidence" value="ECO:0007669"/>
    <property type="project" value="InterPro"/>
</dbReference>
<gene>
    <name evidence="6" type="ORF">IFO71_01450</name>
</gene>
<feature type="compositionally biased region" description="Basic and acidic residues" evidence="4">
    <location>
        <begin position="209"/>
        <end position="218"/>
    </location>
</feature>
<dbReference type="GO" id="GO:0020037">
    <property type="term" value="F:heme binding"/>
    <property type="evidence" value="ECO:0007669"/>
    <property type="project" value="InterPro"/>
</dbReference>
<comment type="caution">
    <text evidence="6">The sequence shown here is derived from an EMBL/GenBank/DDBJ whole genome shotgun (WGS) entry which is preliminary data.</text>
</comment>
<evidence type="ECO:0000313" key="7">
    <source>
        <dbReference type="Proteomes" id="UP000613768"/>
    </source>
</evidence>
<dbReference type="EMBL" id="JACYTR010000002">
    <property type="protein sequence ID" value="MBD8524394.1"/>
    <property type="molecule type" value="Genomic_DNA"/>
</dbReference>
<dbReference type="RefSeq" id="WP_192027743.1">
    <property type="nucleotide sequence ID" value="NZ_JACYTR010000002.1"/>
</dbReference>
<evidence type="ECO:0000259" key="5">
    <source>
        <dbReference type="Pfam" id="PF13442"/>
    </source>
</evidence>
<name>A0AAW3ZGG9_9GAMM</name>
<dbReference type="Proteomes" id="UP000613768">
    <property type="component" value="Unassembled WGS sequence"/>
</dbReference>
<keyword evidence="7" id="KW-1185">Reference proteome</keyword>
<evidence type="ECO:0000256" key="3">
    <source>
        <dbReference type="ARBA" id="ARBA00023004"/>
    </source>
</evidence>
<protein>
    <submittedName>
        <fullName evidence="6">Cytochrome c</fullName>
    </submittedName>
</protein>
<keyword evidence="3" id="KW-0408">Iron</keyword>
<dbReference type="InterPro" id="IPR036909">
    <property type="entry name" value="Cyt_c-like_dom_sf"/>
</dbReference>
<dbReference type="Gene3D" id="1.10.760.10">
    <property type="entry name" value="Cytochrome c-like domain"/>
    <property type="match status" value="1"/>
</dbReference>
<keyword evidence="1" id="KW-0349">Heme</keyword>
<keyword evidence="2" id="KW-0479">Metal-binding</keyword>
<dbReference type="Pfam" id="PF13442">
    <property type="entry name" value="Cytochrome_CBB3"/>
    <property type="match status" value="1"/>
</dbReference>
<dbReference type="AlphaFoldDB" id="A0AAW3ZGG9"/>
<evidence type="ECO:0000256" key="2">
    <source>
        <dbReference type="ARBA" id="ARBA00022723"/>
    </source>
</evidence>
<organism evidence="6 7">
    <name type="scientific">Pseudomarimonas arenosa</name>
    <dbReference type="NCBI Taxonomy" id="2774145"/>
    <lineage>
        <taxon>Bacteria</taxon>
        <taxon>Pseudomonadati</taxon>
        <taxon>Pseudomonadota</taxon>
        <taxon>Gammaproteobacteria</taxon>
        <taxon>Lysobacterales</taxon>
        <taxon>Lysobacteraceae</taxon>
        <taxon>Pseudomarimonas</taxon>
    </lineage>
</organism>
<proteinExistence type="predicted"/>